<accession>A0A0K8QLF4</accession>
<keyword evidence="9" id="KW-0282">Flagellum</keyword>
<evidence type="ECO:0000256" key="4">
    <source>
        <dbReference type="ARBA" id="ARBA00023143"/>
    </source>
</evidence>
<organism evidence="9">
    <name type="scientific">Mizugakiibacter sediminis</name>
    <dbReference type="NCBI Taxonomy" id="1475481"/>
    <lineage>
        <taxon>Bacteria</taxon>
        <taxon>Pseudomonadati</taxon>
        <taxon>Pseudomonadota</taxon>
        <taxon>Gammaproteobacteria</taxon>
        <taxon>Lysobacterales</taxon>
        <taxon>Rhodanobacteraceae</taxon>
        <taxon>Mizugakiibacter</taxon>
    </lineage>
</organism>
<evidence type="ECO:0000259" key="7">
    <source>
        <dbReference type="Pfam" id="PF07195"/>
    </source>
</evidence>
<comment type="subunit">
    <text evidence="2 5">Homopentamer.</text>
</comment>
<dbReference type="Pfam" id="PF07196">
    <property type="entry name" value="Flagellin_IN"/>
    <property type="match status" value="1"/>
</dbReference>
<dbReference type="HOGENOM" id="CLU_015182_6_1_6"/>
<evidence type="ECO:0000313" key="10">
    <source>
        <dbReference type="Proteomes" id="UP000253740"/>
    </source>
</evidence>
<evidence type="ECO:0000259" key="6">
    <source>
        <dbReference type="Pfam" id="PF02465"/>
    </source>
</evidence>
<reference evidence="9" key="2">
    <citation type="submission" date="2015-08" db="EMBL/GenBank/DDBJ databases">
        <title>Complete DNA Sequence of Pseudomonas syringae pv. actinidiae, the Causal Agent of Kiwifruit Canker Disease.</title>
        <authorList>
            <person name="Rikkerink E.H.A."/>
            <person name="Fineran P.C."/>
        </authorList>
    </citation>
    <scope>NUCLEOTIDE SEQUENCE</scope>
    <source>
        <strain evidence="9">SkMP5</strain>
    </source>
</reference>
<dbReference type="InterPro" id="IPR040026">
    <property type="entry name" value="FliD"/>
</dbReference>
<dbReference type="PANTHER" id="PTHR30288">
    <property type="entry name" value="FLAGELLAR CAP/ASSEMBLY PROTEIN FLID"/>
    <property type="match status" value="1"/>
</dbReference>
<protein>
    <recommendedName>
        <fullName evidence="5">Flagellar hook-associated protein 2</fullName>
        <shortName evidence="5">HAP2</shortName>
    </recommendedName>
    <alternativeName>
        <fullName evidence="5">Flagellar cap protein</fullName>
    </alternativeName>
</protein>
<keyword evidence="4 5" id="KW-0975">Bacterial flagellum</keyword>
<evidence type="ECO:0000313" key="9">
    <source>
        <dbReference type="EMBL" id="GAP65252.1"/>
    </source>
</evidence>
<evidence type="ECO:0000256" key="5">
    <source>
        <dbReference type="RuleBase" id="RU362066"/>
    </source>
</evidence>
<comment type="subcellular location">
    <subcellularLocation>
        <location evidence="5">Secreted</location>
    </subcellularLocation>
    <subcellularLocation>
        <location evidence="5">Bacterial flagellum</location>
    </subcellularLocation>
</comment>
<evidence type="ECO:0000256" key="1">
    <source>
        <dbReference type="ARBA" id="ARBA00009764"/>
    </source>
</evidence>
<dbReference type="GO" id="GO:0071973">
    <property type="term" value="P:bacterial-type flagellum-dependent cell motility"/>
    <property type="evidence" value="ECO:0007669"/>
    <property type="project" value="TreeGrafter"/>
</dbReference>
<sequence length="462" mass="45864">MAAITSPGIGSGLDVNSLVSQLVAADKQPLQGQIDSQRGSVQSQLSAIGTLKSLLSSMQTALSTLADGSVFGKRVAGSDSTSTFTASATSTAVAGSYAVEVDGLAAAQKLQSGAYAASDTVVGTGTLTLAVGGSSVAINIDSTNNTLAGIRDAINKASGNPGVSATIVNGSDGAHLVLTATKTGVANAFTVTAGGGDGGLAALGYDPGNGVNNLTVVTAAKDASLKIDGLAVTSATNTVTGAIDGVTLNLAAADVGNTHTLTVAQDTASITGTINAFVASYNAFVTGAKQLASYDAASGQSGPLLGDSTLLSISNQLAQRLGAVVGASGDTYRALGDIGISFQVDGTLKLDGTALNNALAANPAQVAGLFTGSGGYGASLNSLLDGYLDSNGILDSRTQSLNDRSKDLDDQQAALDARMSAEEAMYRAQFTALDTLLSSMKTTSSFLTQQLANMPLPGQSNK</sequence>
<evidence type="ECO:0000256" key="3">
    <source>
        <dbReference type="ARBA" id="ARBA00023054"/>
    </source>
</evidence>
<dbReference type="GO" id="GO:0009424">
    <property type="term" value="C:bacterial-type flagellum hook"/>
    <property type="evidence" value="ECO:0007669"/>
    <property type="project" value="UniProtKB-UniRule"/>
</dbReference>
<keyword evidence="9" id="KW-0966">Cell projection</keyword>
<dbReference type="InterPro" id="IPR003481">
    <property type="entry name" value="FliD_N"/>
</dbReference>
<dbReference type="InterPro" id="IPR010810">
    <property type="entry name" value="Flagellin_hook_IN_motif"/>
</dbReference>
<proteinExistence type="inferred from homology"/>
<comment type="function">
    <text evidence="5">Required for morphogenesis and for the elongation of the flagellar filament by facilitating polymerization of the flagellin monomers at the tip of growing filament. Forms a capping structure, which prevents flagellin subunits (transported through the central channel of the flagellum) from leaking out without polymerization at the distal end.</text>
</comment>
<keyword evidence="3" id="KW-0175">Coiled coil</keyword>
<dbReference type="EMBL" id="DF952381">
    <property type="protein sequence ID" value="GAN45481.1"/>
    <property type="molecule type" value="Genomic_DNA"/>
</dbReference>
<keyword evidence="10" id="KW-1185">Reference proteome</keyword>
<dbReference type="EMBL" id="DF970155">
    <property type="protein sequence ID" value="GAP65252.1"/>
    <property type="molecule type" value="Genomic_DNA"/>
</dbReference>
<feature type="domain" description="Flagellar hook-associated protein 2 C-terminal" evidence="7">
    <location>
        <begin position="220"/>
        <end position="441"/>
    </location>
</feature>
<dbReference type="STRING" id="1475481.GCA_000953855_00550"/>
<dbReference type="AlphaFoldDB" id="A0A0K8QLF4"/>
<dbReference type="Pfam" id="PF07195">
    <property type="entry name" value="FliD_C"/>
    <property type="match status" value="1"/>
</dbReference>
<dbReference type="OrthoDB" id="5980200at2"/>
<dbReference type="RefSeq" id="WP_062534857.1">
    <property type="nucleotide sequence ID" value="NZ_DF970155.1"/>
</dbReference>
<dbReference type="GO" id="GO:0007155">
    <property type="term" value="P:cell adhesion"/>
    <property type="evidence" value="ECO:0007669"/>
    <property type="project" value="InterPro"/>
</dbReference>
<dbReference type="GO" id="GO:0005576">
    <property type="term" value="C:extracellular region"/>
    <property type="evidence" value="ECO:0007669"/>
    <property type="project" value="UniProtKB-SubCell"/>
</dbReference>
<gene>
    <name evidence="8" type="ORF">MBSD_2030</name>
    <name evidence="9" type="ORF">MBSD_n0541</name>
</gene>
<name>A0A0K8QLF4_9GAMM</name>
<dbReference type="PANTHER" id="PTHR30288:SF0">
    <property type="entry name" value="FLAGELLAR HOOK-ASSOCIATED PROTEIN 2"/>
    <property type="match status" value="1"/>
</dbReference>
<comment type="similarity">
    <text evidence="1 5">Belongs to the FliD family.</text>
</comment>
<keyword evidence="5" id="KW-0964">Secreted</keyword>
<dbReference type="InterPro" id="IPR010809">
    <property type="entry name" value="FliD_C"/>
</dbReference>
<dbReference type="GO" id="GO:0009421">
    <property type="term" value="C:bacterial-type flagellum filament cap"/>
    <property type="evidence" value="ECO:0007669"/>
    <property type="project" value="InterPro"/>
</dbReference>
<evidence type="ECO:0000256" key="2">
    <source>
        <dbReference type="ARBA" id="ARBA00011255"/>
    </source>
</evidence>
<reference evidence="8" key="1">
    <citation type="submission" date="2015-03" db="EMBL/GenBank/DDBJ databases">
        <title>Draft genome sequence of Mizugakiibacter sediminis skMP5.</title>
        <authorList>
            <person name="Watanabe T."/>
            <person name="Kojima H."/>
            <person name="Fukui M."/>
        </authorList>
    </citation>
    <scope>NUCLEOTIDE SEQUENCE</scope>
    <source>
        <strain evidence="8">SkMP5</strain>
    </source>
</reference>
<keyword evidence="9" id="KW-0969">Cilium</keyword>
<dbReference type="Pfam" id="PF02465">
    <property type="entry name" value="FliD_N"/>
    <property type="match status" value="1"/>
</dbReference>
<dbReference type="Proteomes" id="UP000253740">
    <property type="component" value="Unassembled WGS sequence"/>
</dbReference>
<evidence type="ECO:0000313" key="8">
    <source>
        <dbReference type="EMBL" id="GAN45481.1"/>
    </source>
</evidence>
<feature type="domain" description="Flagellar hook-associated protein 2 N-terminal" evidence="6">
    <location>
        <begin position="11"/>
        <end position="108"/>
    </location>
</feature>